<dbReference type="InterPro" id="IPR036259">
    <property type="entry name" value="MFS_trans_sf"/>
</dbReference>
<dbReference type="Gene3D" id="1.20.1250.20">
    <property type="entry name" value="MFS general substrate transporter like domains"/>
    <property type="match status" value="1"/>
</dbReference>
<evidence type="ECO:0000256" key="5">
    <source>
        <dbReference type="ARBA" id="ARBA00023136"/>
    </source>
</evidence>
<evidence type="ECO:0000313" key="6">
    <source>
        <dbReference type="EnsemblMetazoa" id="PPA16429.1"/>
    </source>
</evidence>
<evidence type="ECO:0000256" key="4">
    <source>
        <dbReference type="ARBA" id="ARBA00022989"/>
    </source>
</evidence>
<dbReference type="OrthoDB" id="196103at2759"/>
<sequence length="396" mass="43015">MKESTYDLLCAVMLGFGNFCLFLGYDTQNTIAEPVLRSVHDRSPDRIDMHAGYNGTAVCTVVFMLFSLAVPWTLGRLGSKGSIVFGSSLFTAYLCSFLYVHYIPYYVSAAANGVGYALFSSGVGAYTTEHSTARTIGRNSALSYSLATSGLVVGGLAIFNTSQRLMYGSFVALGIVSNIIFALMPPRAVEKSLAQVNDSTRRIRLSSTLTFWMSIYAATLIYSKRLSNHDNLQAYYISAVGVGEILMGAIVSLASKRFRDFAKMTTQSIGTALFVLAMVLAFLSTPFDASHSPTDDETLLIQPSMEVALLIALLLGMADCALVSSRTVLCSLLMPEKIPQVFSISKFYQPLASSVILFLSSFISMPMHFALNLAFGTIALYAYHRSMSIASRREGA</sequence>
<dbReference type="EnsemblMetazoa" id="PPA16429.1">
    <property type="protein sequence ID" value="PPA16429.1"/>
    <property type="gene ID" value="WBGene00105983"/>
</dbReference>
<dbReference type="SUPFAM" id="SSF103473">
    <property type="entry name" value="MFS general substrate transporter"/>
    <property type="match status" value="1"/>
</dbReference>
<comment type="subcellular location">
    <subcellularLocation>
        <location evidence="1">Membrane</location>
        <topology evidence="1">Multi-pass membrane protein</topology>
    </subcellularLocation>
</comment>
<reference evidence="7" key="1">
    <citation type="journal article" date="2008" name="Nat. Genet.">
        <title>The Pristionchus pacificus genome provides a unique perspective on nematode lifestyle and parasitism.</title>
        <authorList>
            <person name="Dieterich C."/>
            <person name="Clifton S.W."/>
            <person name="Schuster L.N."/>
            <person name="Chinwalla A."/>
            <person name="Delehaunty K."/>
            <person name="Dinkelacker I."/>
            <person name="Fulton L."/>
            <person name="Fulton R."/>
            <person name="Godfrey J."/>
            <person name="Minx P."/>
            <person name="Mitreva M."/>
            <person name="Roeseler W."/>
            <person name="Tian H."/>
            <person name="Witte H."/>
            <person name="Yang S.P."/>
            <person name="Wilson R.K."/>
            <person name="Sommer R.J."/>
        </authorList>
    </citation>
    <scope>NUCLEOTIDE SEQUENCE [LARGE SCALE GENOMIC DNA]</scope>
    <source>
        <strain evidence="7">PS312</strain>
    </source>
</reference>
<dbReference type="GO" id="GO:0016020">
    <property type="term" value="C:membrane"/>
    <property type="evidence" value="ECO:0007669"/>
    <property type="project" value="UniProtKB-SubCell"/>
</dbReference>
<dbReference type="InterPro" id="IPR010291">
    <property type="entry name" value="Ion_channel_UNC-93"/>
</dbReference>
<dbReference type="Pfam" id="PF05978">
    <property type="entry name" value="UNC-93"/>
    <property type="match status" value="2"/>
</dbReference>
<keyword evidence="5" id="KW-0472">Membrane</keyword>
<gene>
    <name evidence="6" type="primary">WBGene00105983</name>
</gene>
<keyword evidence="7" id="KW-1185">Reference proteome</keyword>
<accession>A0A8R1UCP0</accession>
<accession>A0A2A6CL03</accession>
<dbReference type="AlphaFoldDB" id="A0A2A6CL03"/>
<evidence type="ECO:0000313" key="7">
    <source>
        <dbReference type="Proteomes" id="UP000005239"/>
    </source>
</evidence>
<protein>
    <submittedName>
        <fullName evidence="6">Uncharacterized protein</fullName>
    </submittedName>
</protein>
<reference evidence="6" key="2">
    <citation type="submission" date="2022-06" db="UniProtKB">
        <authorList>
            <consortium name="EnsemblMetazoa"/>
        </authorList>
    </citation>
    <scope>IDENTIFICATION</scope>
    <source>
        <strain evidence="6">PS312</strain>
    </source>
</reference>
<keyword evidence="4" id="KW-1133">Transmembrane helix</keyword>
<evidence type="ECO:0000256" key="3">
    <source>
        <dbReference type="ARBA" id="ARBA00022692"/>
    </source>
</evidence>
<dbReference type="PANTHER" id="PTHR23294:SF18">
    <property type="entry name" value="UNC93-LIKE PROTEIN MFSD11"/>
    <property type="match status" value="1"/>
</dbReference>
<evidence type="ECO:0000256" key="2">
    <source>
        <dbReference type="ARBA" id="ARBA00009172"/>
    </source>
</evidence>
<name>A0A2A6CL03_PRIPA</name>
<comment type="similarity">
    <text evidence="2">Belongs to the unc-93 family.</text>
</comment>
<dbReference type="Proteomes" id="UP000005239">
    <property type="component" value="Unassembled WGS sequence"/>
</dbReference>
<dbReference type="InterPro" id="IPR051617">
    <property type="entry name" value="UNC-93-like_regulator"/>
</dbReference>
<dbReference type="PANTHER" id="PTHR23294">
    <property type="entry name" value="ET TRANSLATION PRODUCT-RELATED"/>
    <property type="match status" value="1"/>
</dbReference>
<proteinExistence type="inferred from homology"/>
<keyword evidence="3" id="KW-0812">Transmembrane</keyword>
<organism evidence="6 7">
    <name type="scientific">Pristionchus pacificus</name>
    <name type="common">Parasitic nematode worm</name>
    <dbReference type="NCBI Taxonomy" id="54126"/>
    <lineage>
        <taxon>Eukaryota</taxon>
        <taxon>Metazoa</taxon>
        <taxon>Ecdysozoa</taxon>
        <taxon>Nematoda</taxon>
        <taxon>Chromadorea</taxon>
        <taxon>Rhabditida</taxon>
        <taxon>Rhabditina</taxon>
        <taxon>Diplogasteromorpha</taxon>
        <taxon>Diplogasteroidea</taxon>
        <taxon>Neodiplogasteridae</taxon>
        <taxon>Pristionchus</taxon>
    </lineage>
</organism>
<evidence type="ECO:0000256" key="1">
    <source>
        <dbReference type="ARBA" id="ARBA00004141"/>
    </source>
</evidence>